<evidence type="ECO:0000256" key="2">
    <source>
        <dbReference type="ARBA" id="ARBA00022448"/>
    </source>
</evidence>
<keyword evidence="4 9" id="KW-1133">Transmembrane helix</keyword>
<dbReference type="InterPro" id="IPR003930">
    <property type="entry name" value="K_chnl_Ca-activ_BK_bsu"/>
</dbReference>
<evidence type="ECO:0000313" key="11">
    <source>
        <dbReference type="EMBL" id="KAG5275460.1"/>
    </source>
</evidence>
<dbReference type="AlphaFoldDB" id="A0AAV6GKK9"/>
<dbReference type="GO" id="GO:0015459">
    <property type="term" value="F:potassium channel regulator activity"/>
    <property type="evidence" value="ECO:0007669"/>
    <property type="project" value="TreeGrafter"/>
</dbReference>
<keyword evidence="12" id="KW-1185">Reference proteome</keyword>
<evidence type="ECO:0000256" key="4">
    <source>
        <dbReference type="ARBA" id="ARBA00022989"/>
    </source>
</evidence>
<protein>
    <recommendedName>
        <fullName evidence="10">KCNMB2 ball/chain domain-containing protein</fullName>
    </recommendedName>
</protein>
<name>A0AAV6GKK9_9TELE</name>
<dbReference type="PANTHER" id="PTHR10258">
    <property type="entry name" value="CALCIUM-ACTIVATED POTASSIUM CHANNEL SUBUNIT BETA"/>
    <property type="match status" value="1"/>
</dbReference>
<dbReference type="EMBL" id="JADWDJ010000009">
    <property type="protein sequence ID" value="KAG5275460.1"/>
    <property type="molecule type" value="Genomic_DNA"/>
</dbReference>
<evidence type="ECO:0000259" key="10">
    <source>
        <dbReference type="Pfam" id="PF09303"/>
    </source>
</evidence>
<feature type="domain" description="KCNMB2 ball/chain" evidence="10">
    <location>
        <begin position="38"/>
        <end position="69"/>
    </location>
</feature>
<accession>A0AAV6GKK9</accession>
<dbReference type="Pfam" id="PF03185">
    <property type="entry name" value="CaKB"/>
    <property type="match status" value="1"/>
</dbReference>
<feature type="transmembrane region" description="Helical" evidence="9">
    <location>
        <begin position="237"/>
        <end position="262"/>
    </location>
</feature>
<evidence type="ECO:0000256" key="7">
    <source>
        <dbReference type="ARBA" id="ARBA00023180"/>
    </source>
</evidence>
<comment type="caution">
    <text evidence="11">The sequence shown here is derived from an EMBL/GenBank/DDBJ whole genome shotgun (WGS) entry which is preliminary data.</text>
</comment>
<proteinExistence type="predicted"/>
<dbReference type="GO" id="GO:0005513">
    <property type="term" value="P:detection of calcium ion"/>
    <property type="evidence" value="ECO:0007669"/>
    <property type="project" value="TreeGrafter"/>
</dbReference>
<evidence type="ECO:0000256" key="6">
    <source>
        <dbReference type="ARBA" id="ARBA00023136"/>
    </source>
</evidence>
<dbReference type="InterPro" id="IPR015382">
    <property type="entry name" value="KCNMB2_ball_chain_dom"/>
</dbReference>
<evidence type="ECO:0000256" key="3">
    <source>
        <dbReference type="ARBA" id="ARBA00022692"/>
    </source>
</evidence>
<evidence type="ECO:0000256" key="8">
    <source>
        <dbReference type="ARBA" id="ARBA00023303"/>
    </source>
</evidence>
<dbReference type="GO" id="GO:0008076">
    <property type="term" value="C:voltage-gated potassium channel complex"/>
    <property type="evidence" value="ECO:0007669"/>
    <property type="project" value="TreeGrafter"/>
</dbReference>
<keyword evidence="7" id="KW-0325">Glycoprotein</keyword>
<comment type="subcellular location">
    <subcellularLocation>
        <location evidence="1">Membrane</location>
        <topology evidence="1">Multi-pass membrane protein</topology>
    </subcellularLocation>
</comment>
<keyword evidence="6 9" id="KW-0472">Membrane</keyword>
<dbReference type="Gene3D" id="4.10.81.20">
    <property type="entry name" value="KCNMB2, ball/chain domain"/>
    <property type="match status" value="1"/>
</dbReference>
<keyword evidence="2" id="KW-0813">Transport</keyword>
<organism evidence="11 12">
    <name type="scientific">Alosa alosa</name>
    <name type="common">allis shad</name>
    <dbReference type="NCBI Taxonomy" id="278164"/>
    <lineage>
        <taxon>Eukaryota</taxon>
        <taxon>Metazoa</taxon>
        <taxon>Chordata</taxon>
        <taxon>Craniata</taxon>
        <taxon>Vertebrata</taxon>
        <taxon>Euteleostomi</taxon>
        <taxon>Actinopterygii</taxon>
        <taxon>Neopterygii</taxon>
        <taxon>Teleostei</taxon>
        <taxon>Clupei</taxon>
        <taxon>Clupeiformes</taxon>
        <taxon>Clupeoidei</taxon>
        <taxon>Clupeidae</taxon>
        <taxon>Alosa</taxon>
    </lineage>
</organism>
<dbReference type="PRINTS" id="PR01450">
    <property type="entry name" value="BKCHANNELB"/>
</dbReference>
<sequence length="303" mass="34542">MYSTHMRDAWRQGTFQQHQQPYLKPSLSHSHSGAAGRMFLWAGAKGGAQRTGHEGRTIYQKIREYDILDKRKTVTALKAGEDRAILLGLSMILFSVMMYFVLGITMVRSYSDSVWTEESSCTVLNSTVVAEINCTYSCGSECWKSSRYPCLQVFVSLNTSGRVLRLSYNEEAQDSNPECFYVPKCRKDHTTMHSMVLNISERLKMHQQVPCYYDPGEQQDSVLLTRLYGRGAVFHSLFWPTCMFVGGTLIIAMVKLTQYLSILCEQISRIKRLGLSLFEAARHRERVASVSRQRRSTPVLDTV</sequence>
<evidence type="ECO:0000256" key="5">
    <source>
        <dbReference type="ARBA" id="ARBA00023065"/>
    </source>
</evidence>
<feature type="transmembrane region" description="Helical" evidence="9">
    <location>
        <begin position="84"/>
        <end position="107"/>
    </location>
</feature>
<evidence type="ECO:0000256" key="9">
    <source>
        <dbReference type="SAM" id="Phobius"/>
    </source>
</evidence>
<dbReference type="PANTHER" id="PTHR10258:SF5">
    <property type="entry name" value="CALCIUM-ACTIVATED POTASSIUM CHANNEL SUBUNIT BETA-2"/>
    <property type="match status" value="1"/>
</dbReference>
<keyword evidence="8" id="KW-0407">Ion channel</keyword>
<dbReference type="Proteomes" id="UP000823561">
    <property type="component" value="Chromosome 9"/>
</dbReference>
<evidence type="ECO:0000313" key="12">
    <source>
        <dbReference type="Proteomes" id="UP000823561"/>
    </source>
</evidence>
<dbReference type="Pfam" id="PF09303">
    <property type="entry name" value="KcnmB2_inactiv"/>
    <property type="match status" value="1"/>
</dbReference>
<dbReference type="GO" id="GO:0015269">
    <property type="term" value="F:calcium-activated potassium channel activity"/>
    <property type="evidence" value="ECO:0007669"/>
    <property type="project" value="InterPro"/>
</dbReference>
<keyword evidence="5" id="KW-0406">Ion transport</keyword>
<dbReference type="InterPro" id="IPR037096">
    <property type="entry name" value="KCNMB2_ball/chain_dom_sf"/>
</dbReference>
<reference evidence="11" key="1">
    <citation type="submission" date="2020-10" db="EMBL/GenBank/DDBJ databases">
        <title>Chromosome-scale genome assembly of the Allis shad, Alosa alosa.</title>
        <authorList>
            <person name="Margot Z."/>
            <person name="Christophe K."/>
            <person name="Cabau C."/>
            <person name="Louis A."/>
            <person name="Berthelot C."/>
            <person name="Parey E."/>
            <person name="Roest Crollius H."/>
            <person name="Montfort J."/>
            <person name="Robinson-Rechavi M."/>
            <person name="Bucao C."/>
            <person name="Bouchez O."/>
            <person name="Gislard M."/>
            <person name="Lluch J."/>
            <person name="Milhes M."/>
            <person name="Lampietro C."/>
            <person name="Lopez Roques C."/>
            <person name="Donnadieu C."/>
            <person name="Braasch I."/>
            <person name="Desvignes T."/>
            <person name="Postlethwait J."/>
            <person name="Bobe J."/>
            <person name="Guiguen Y."/>
        </authorList>
    </citation>
    <scope>NUCLEOTIDE SEQUENCE</scope>
    <source>
        <strain evidence="11">M-15738</strain>
        <tissue evidence="11">Blood</tissue>
    </source>
</reference>
<keyword evidence="3 9" id="KW-0812">Transmembrane</keyword>
<evidence type="ECO:0000256" key="1">
    <source>
        <dbReference type="ARBA" id="ARBA00004141"/>
    </source>
</evidence>
<gene>
    <name evidence="11" type="ORF">AALO_G00120530</name>
</gene>